<evidence type="ECO:0000256" key="1">
    <source>
        <dbReference type="ARBA" id="ARBA00093462"/>
    </source>
</evidence>
<evidence type="ECO:0000259" key="3">
    <source>
        <dbReference type="Pfam" id="PF09681"/>
    </source>
</evidence>
<accession>A0A2S1KQU1</accession>
<dbReference type="InterPro" id="IPR053162">
    <property type="entry name" value="DnaD"/>
</dbReference>
<sequence>MAEKRYFWLKLQQDFFGRKEIKMLRRIAGGDTYTVIYLKMLLKSLQTDGKLYYEGISNDFIEEIALDIDEDYENVSVTVNYLRSKGLLIDSGVDEVELTSVKSLVGSESSGAERKRRQRERERTLIETKRDNVTGQSRLGHVEIELEKEIDIEQEQELETPAMPTDLSVRQQIMQTVGENGFSDVLSPHQLELLVDYVEGDGLSVDVIAKAIADASDKNIRKFNYIKAILESKVKQGIKTLADWKFSEGKHQQKQVNDQVPDWMRELNDELEGN</sequence>
<dbReference type="Gene3D" id="1.10.10.630">
    <property type="entry name" value="DnaD domain-like"/>
    <property type="match status" value="1"/>
</dbReference>
<dbReference type="Pfam" id="PF09681">
    <property type="entry name" value="Phage_rep_org_N"/>
    <property type="match status" value="1"/>
</dbReference>
<organism evidence="4 5">
    <name type="scientific">Weissella cibaria</name>
    <dbReference type="NCBI Taxonomy" id="137591"/>
    <lineage>
        <taxon>Bacteria</taxon>
        <taxon>Bacillati</taxon>
        <taxon>Bacillota</taxon>
        <taxon>Bacilli</taxon>
        <taxon>Lactobacillales</taxon>
        <taxon>Lactobacillaceae</taxon>
        <taxon>Weissella</taxon>
    </lineage>
</organism>
<proteinExistence type="inferred from homology"/>
<feature type="domain" description="Phage replisome organiser N-terminal" evidence="3">
    <location>
        <begin position="8"/>
        <end position="124"/>
    </location>
</feature>
<dbReference type="RefSeq" id="WP_108730290.1">
    <property type="nucleotide sequence ID" value="NZ_CP020928.1"/>
</dbReference>
<dbReference type="Proteomes" id="UP000244870">
    <property type="component" value="Chromosome"/>
</dbReference>
<dbReference type="SUPFAM" id="SSF158499">
    <property type="entry name" value="DnaD domain-like"/>
    <property type="match status" value="1"/>
</dbReference>
<dbReference type="Pfam" id="PF07261">
    <property type="entry name" value="DnaB_2"/>
    <property type="match status" value="1"/>
</dbReference>
<name>A0A2S1KQU1_9LACO</name>
<dbReference type="InterPro" id="IPR034829">
    <property type="entry name" value="DnaD-like_sf"/>
</dbReference>
<dbReference type="EMBL" id="CP020928">
    <property type="protein sequence ID" value="AWF95356.1"/>
    <property type="molecule type" value="Genomic_DNA"/>
</dbReference>
<dbReference type="PANTHER" id="PTHR37293">
    <property type="entry name" value="PHAGE REPLICATION PROTEIN-RELATED"/>
    <property type="match status" value="1"/>
</dbReference>
<evidence type="ECO:0000259" key="2">
    <source>
        <dbReference type="Pfam" id="PF07261"/>
    </source>
</evidence>
<protein>
    <recommendedName>
        <fullName evidence="6">DnaD domain protein</fullName>
    </recommendedName>
</protein>
<dbReference type="AlphaFoldDB" id="A0A2S1KQU1"/>
<dbReference type="InterPro" id="IPR010056">
    <property type="entry name" value="Phage_rep_org__N"/>
</dbReference>
<gene>
    <name evidence="4" type="ORF">B6254_0949</name>
</gene>
<evidence type="ECO:0000313" key="4">
    <source>
        <dbReference type="EMBL" id="AWF95356.1"/>
    </source>
</evidence>
<dbReference type="NCBIfam" id="TIGR01714">
    <property type="entry name" value="phage_rep_org_N"/>
    <property type="match status" value="1"/>
</dbReference>
<dbReference type="PANTHER" id="PTHR37293:SF7">
    <property type="entry name" value="HYPOTHETICAL PHAGE PROTEIN"/>
    <property type="match status" value="1"/>
</dbReference>
<comment type="similarity">
    <text evidence="1">Belongs to the DnaB/DnaD family.</text>
</comment>
<evidence type="ECO:0000313" key="5">
    <source>
        <dbReference type="Proteomes" id="UP000244870"/>
    </source>
</evidence>
<feature type="domain" description="DnaB/C C-terminal" evidence="2">
    <location>
        <begin position="180"/>
        <end position="245"/>
    </location>
</feature>
<evidence type="ECO:0008006" key="6">
    <source>
        <dbReference type="Google" id="ProtNLM"/>
    </source>
</evidence>
<dbReference type="NCBIfam" id="TIGR01446">
    <property type="entry name" value="DnaD_dom"/>
    <property type="match status" value="1"/>
</dbReference>
<reference evidence="4 5" key="1">
    <citation type="submission" date="2017-04" db="EMBL/GenBank/DDBJ databases">
        <title>Weissella cibaria strain m2 complete genome.</title>
        <authorList>
            <person name="Pan Q."/>
            <person name="Tan M."/>
            <person name="Yao F."/>
            <person name="Su S."/>
        </authorList>
    </citation>
    <scope>NUCLEOTIDE SEQUENCE [LARGE SCALE GENOMIC DNA]</scope>
    <source>
        <strain evidence="4 5">M2</strain>
    </source>
</reference>
<dbReference type="InterPro" id="IPR006343">
    <property type="entry name" value="DnaB/C_C"/>
</dbReference>